<evidence type="ECO:0000259" key="3">
    <source>
        <dbReference type="SMART" id="SM00922"/>
    </source>
</evidence>
<dbReference type="PANTHER" id="PTHR48080:SF2">
    <property type="entry name" value="D-GALACTONATE DEHYDRATASE"/>
    <property type="match status" value="1"/>
</dbReference>
<dbReference type="InterPro" id="IPR029065">
    <property type="entry name" value="Enolase_C-like"/>
</dbReference>
<comment type="caution">
    <text evidence="4">The sequence shown here is derived from an EMBL/GenBank/DDBJ whole genome shotgun (WGS) entry which is preliminary data.</text>
</comment>
<accession>A0ABU3LA31</accession>
<dbReference type="InterPro" id="IPR036849">
    <property type="entry name" value="Enolase-like_C_sf"/>
</dbReference>
<dbReference type="SUPFAM" id="SSF54826">
    <property type="entry name" value="Enolase N-terminal domain-like"/>
    <property type="match status" value="1"/>
</dbReference>
<dbReference type="Proteomes" id="UP001250656">
    <property type="component" value="Unassembled WGS sequence"/>
</dbReference>
<dbReference type="Pfam" id="PF13378">
    <property type="entry name" value="MR_MLE_C"/>
    <property type="match status" value="1"/>
</dbReference>
<dbReference type="EMBL" id="JAVTTP010000001">
    <property type="protein sequence ID" value="MDT7830342.1"/>
    <property type="molecule type" value="Genomic_DNA"/>
</dbReference>
<dbReference type="Gene3D" id="3.30.390.10">
    <property type="entry name" value="Enolase-like, N-terminal domain"/>
    <property type="match status" value="1"/>
</dbReference>
<dbReference type="SFLD" id="SFLDG00179">
    <property type="entry name" value="mandelate_racemase"/>
    <property type="match status" value="1"/>
</dbReference>
<name>A0ABU3LA31_9FLAO</name>
<dbReference type="RefSeq" id="WP_314016589.1">
    <property type="nucleotide sequence ID" value="NZ_JAVTTP010000001.1"/>
</dbReference>
<reference evidence="4 5" key="1">
    <citation type="submission" date="2023-09" db="EMBL/GenBank/DDBJ databases">
        <title>Novel taxa isolated from Blanes Bay.</title>
        <authorList>
            <person name="Rey-Velasco X."/>
            <person name="Lucena T."/>
        </authorList>
    </citation>
    <scope>NUCLEOTIDE SEQUENCE [LARGE SCALE GENOMIC DNA]</scope>
    <source>
        <strain evidence="4 5">S334</strain>
    </source>
</reference>
<protein>
    <submittedName>
        <fullName evidence="4">Mandelate racemase/muconate lactonizing enzyme family protein</fullName>
    </submittedName>
</protein>
<dbReference type="CDD" id="cd03316">
    <property type="entry name" value="MR_like"/>
    <property type="match status" value="1"/>
</dbReference>
<evidence type="ECO:0000313" key="4">
    <source>
        <dbReference type="EMBL" id="MDT7830342.1"/>
    </source>
</evidence>
<feature type="compositionally biased region" description="Basic and acidic residues" evidence="2">
    <location>
        <begin position="7"/>
        <end position="16"/>
    </location>
</feature>
<keyword evidence="5" id="KW-1185">Reference proteome</keyword>
<feature type="domain" description="Mandelate racemase/muconate lactonizing enzyme C-terminal" evidence="3">
    <location>
        <begin position="200"/>
        <end position="339"/>
    </location>
</feature>
<keyword evidence="1" id="KW-0456">Lyase</keyword>
<sequence>MKNNLKHIIDKHKAEEQANTASRQAEIDSPNTGEARRNFLKMTALGGIGLSGFMGYSLEDTLAETTSKINRASAPSDLKITDMRIAEIGGDVVFRTPIVRIYTNQGIVGHGDVRDGAAKEYALFLKSRLLGENPCNVERLFGIIKQFGYHGRQGGGVSGVEMALWDLAGKAYNVPVYQMLGGKYRDKVRVYCDTTISKDPAEYADRMQARIDQGYTALKMDIGINLIEDIPGTLINAPKAKYNPYQHQSTQYNMTKHPFTRVQITDKGIDKLMEFLDVMRSKIGYDIPMGTDHWGHFGVNEAIKIAKAVEPYSLAYIEDIIPWQYTDQLRELTLASTTPIQTGEDIYRLEGGFEELIEKRAVDIVHPDPNTSGGILETKRIGDYASKHGIGFMHHHAAGPVSFLGCVHSAAATENFMWLEHHAVDKKDWENLVTGFDGPIVKDGYVTVPEKPGIGVELNEEMVKKYLVEGEELFAPTPEWDEIRAWDRLWS</sequence>
<evidence type="ECO:0000313" key="5">
    <source>
        <dbReference type="Proteomes" id="UP001250656"/>
    </source>
</evidence>
<feature type="region of interest" description="Disordered" evidence="2">
    <location>
        <begin position="1"/>
        <end position="33"/>
    </location>
</feature>
<dbReference type="SMART" id="SM00922">
    <property type="entry name" value="MR_MLE"/>
    <property type="match status" value="1"/>
</dbReference>
<dbReference type="SFLD" id="SFLDS00001">
    <property type="entry name" value="Enolase"/>
    <property type="match status" value="1"/>
</dbReference>
<dbReference type="InterPro" id="IPR029017">
    <property type="entry name" value="Enolase-like_N"/>
</dbReference>
<dbReference type="PANTHER" id="PTHR48080">
    <property type="entry name" value="D-GALACTONATE DEHYDRATASE-RELATED"/>
    <property type="match status" value="1"/>
</dbReference>
<proteinExistence type="predicted"/>
<dbReference type="InterPro" id="IPR013341">
    <property type="entry name" value="Mandelate_racemase_N_dom"/>
</dbReference>
<evidence type="ECO:0000256" key="2">
    <source>
        <dbReference type="SAM" id="MobiDB-lite"/>
    </source>
</evidence>
<dbReference type="Gene3D" id="3.20.20.120">
    <property type="entry name" value="Enolase-like C-terminal domain"/>
    <property type="match status" value="1"/>
</dbReference>
<dbReference type="InterPro" id="IPR034593">
    <property type="entry name" value="DgoD-like"/>
</dbReference>
<dbReference type="InterPro" id="IPR013342">
    <property type="entry name" value="Mandelate_racemase_C"/>
</dbReference>
<organism evidence="4 5">
    <name type="scientific">Pricia mediterranea</name>
    <dbReference type="NCBI Taxonomy" id="3076079"/>
    <lineage>
        <taxon>Bacteria</taxon>
        <taxon>Pseudomonadati</taxon>
        <taxon>Bacteroidota</taxon>
        <taxon>Flavobacteriia</taxon>
        <taxon>Flavobacteriales</taxon>
        <taxon>Flavobacteriaceae</taxon>
        <taxon>Pricia</taxon>
    </lineage>
</organism>
<dbReference type="SUPFAM" id="SSF51604">
    <property type="entry name" value="Enolase C-terminal domain-like"/>
    <property type="match status" value="1"/>
</dbReference>
<dbReference type="Pfam" id="PF02746">
    <property type="entry name" value="MR_MLE_N"/>
    <property type="match status" value="1"/>
</dbReference>
<gene>
    <name evidence="4" type="ORF">RQM65_16860</name>
</gene>
<evidence type="ECO:0000256" key="1">
    <source>
        <dbReference type="ARBA" id="ARBA00023239"/>
    </source>
</evidence>